<organism evidence="2 3">
    <name type="scientific">Streptomyces aurantiogriseus</name>
    <dbReference type="NCBI Taxonomy" id="66870"/>
    <lineage>
        <taxon>Bacteria</taxon>
        <taxon>Bacillati</taxon>
        <taxon>Actinomycetota</taxon>
        <taxon>Actinomycetes</taxon>
        <taxon>Kitasatosporales</taxon>
        <taxon>Streptomycetaceae</taxon>
        <taxon>Streptomyces</taxon>
    </lineage>
</organism>
<dbReference type="RefSeq" id="WP_189941262.1">
    <property type="nucleotide sequence ID" value="NZ_BMSX01000017.1"/>
</dbReference>
<gene>
    <name evidence="2" type="ORF">GCM10010251_64130</name>
</gene>
<evidence type="ECO:0000256" key="1">
    <source>
        <dbReference type="SAM" id="MobiDB-lite"/>
    </source>
</evidence>
<feature type="compositionally biased region" description="Basic and acidic residues" evidence="1">
    <location>
        <begin position="136"/>
        <end position="149"/>
    </location>
</feature>
<evidence type="ECO:0000313" key="2">
    <source>
        <dbReference type="EMBL" id="GGR38703.1"/>
    </source>
</evidence>
<reference evidence="2" key="1">
    <citation type="journal article" date="2014" name="Int. J. Syst. Evol. Microbiol.">
        <title>Complete genome sequence of Corynebacterium casei LMG S-19264T (=DSM 44701T), isolated from a smear-ripened cheese.</title>
        <authorList>
            <consortium name="US DOE Joint Genome Institute (JGI-PGF)"/>
            <person name="Walter F."/>
            <person name="Albersmeier A."/>
            <person name="Kalinowski J."/>
            <person name="Ruckert C."/>
        </authorList>
    </citation>
    <scope>NUCLEOTIDE SEQUENCE</scope>
    <source>
        <strain evidence="2">JCM 4346</strain>
    </source>
</reference>
<dbReference type="InterPro" id="IPR047789">
    <property type="entry name" value="CU044_5270-like"/>
</dbReference>
<proteinExistence type="predicted"/>
<evidence type="ECO:0000313" key="3">
    <source>
        <dbReference type="Proteomes" id="UP000658320"/>
    </source>
</evidence>
<dbReference type="Proteomes" id="UP000658320">
    <property type="component" value="Unassembled WGS sequence"/>
</dbReference>
<dbReference type="NCBIfam" id="NF038083">
    <property type="entry name" value="CU044_5270_fam"/>
    <property type="match status" value="1"/>
</dbReference>
<feature type="region of interest" description="Disordered" evidence="1">
    <location>
        <begin position="136"/>
        <end position="163"/>
    </location>
</feature>
<dbReference type="AlphaFoldDB" id="A0A918KX83"/>
<sequence>MNQLPERDLPPGRHRLLKEHLMTEIRRTDETSAPARPRPGWLRPVLVAAAVAAVAAVTITVLPSDEDTFVPPAATPSPGVTRLLENAALAAEHQKAPEVRDDQFTYVRSKVAWGISEHTCKPATAGPLQTREVWKSVDGESEGRVRDTGIGEPLPIEPDSDSNRTYRKLEKLPTDTDEMLAWLYKNKEGEGHSAASLAFDLAVETAGETILPPKVSAALYRAVAKIPGVVLVKDSVDAVGRHGTAVGFVDDGSSRQELIFDRKSMILLGSRDVVLKDSPTNPGEVCDGIIKAGSVQGTSAVLQRAFVDKVGERP</sequence>
<protein>
    <recommendedName>
        <fullName evidence="4">CU044_5270 family protein</fullName>
    </recommendedName>
</protein>
<comment type="caution">
    <text evidence="2">The sequence shown here is derived from an EMBL/GenBank/DDBJ whole genome shotgun (WGS) entry which is preliminary data.</text>
</comment>
<name>A0A918KX83_9ACTN</name>
<reference evidence="2" key="2">
    <citation type="submission" date="2020-09" db="EMBL/GenBank/DDBJ databases">
        <authorList>
            <person name="Sun Q."/>
            <person name="Ohkuma M."/>
        </authorList>
    </citation>
    <scope>NUCLEOTIDE SEQUENCE</scope>
    <source>
        <strain evidence="2">JCM 4346</strain>
    </source>
</reference>
<accession>A0A918KX83</accession>
<dbReference type="EMBL" id="BMSX01000017">
    <property type="protein sequence ID" value="GGR38703.1"/>
    <property type="molecule type" value="Genomic_DNA"/>
</dbReference>
<keyword evidence="3" id="KW-1185">Reference proteome</keyword>
<evidence type="ECO:0008006" key="4">
    <source>
        <dbReference type="Google" id="ProtNLM"/>
    </source>
</evidence>